<keyword evidence="1" id="KW-0479">Metal-binding</keyword>
<protein>
    <recommendedName>
        <fullName evidence="11">RING-type domain-containing protein</fullName>
    </recommendedName>
</protein>
<evidence type="ECO:0000256" key="3">
    <source>
        <dbReference type="ARBA" id="ARBA00022833"/>
    </source>
</evidence>
<dbReference type="SUPFAM" id="SSF57850">
    <property type="entry name" value="RING/U-box"/>
    <property type="match status" value="1"/>
</dbReference>
<feature type="disulfide bond" evidence="4">
    <location>
        <begin position="125"/>
        <end position="135"/>
    </location>
</feature>
<evidence type="ECO:0000256" key="4">
    <source>
        <dbReference type="PROSITE-ProRule" id="PRU00076"/>
    </source>
</evidence>
<comment type="caution">
    <text evidence="4">Lacks conserved residue(s) required for the propagation of feature annotation.</text>
</comment>
<feature type="transmembrane region" description="Helical" evidence="6">
    <location>
        <begin position="260"/>
        <end position="283"/>
    </location>
</feature>
<dbReference type="PROSITE" id="PS50089">
    <property type="entry name" value="ZF_RING_2"/>
    <property type="match status" value="1"/>
</dbReference>
<dbReference type="GO" id="GO:0005634">
    <property type="term" value="C:nucleus"/>
    <property type="evidence" value="ECO:0007669"/>
    <property type="project" value="TreeGrafter"/>
</dbReference>
<dbReference type="Proteomes" id="UP000187209">
    <property type="component" value="Unassembled WGS sequence"/>
</dbReference>
<evidence type="ECO:0000259" key="8">
    <source>
        <dbReference type="PROSITE" id="PS50089"/>
    </source>
</evidence>
<feature type="disulfide bond" evidence="4">
    <location>
        <begin position="147"/>
        <end position="156"/>
    </location>
</feature>
<evidence type="ECO:0008006" key="11">
    <source>
        <dbReference type="Google" id="ProtNLM"/>
    </source>
</evidence>
<dbReference type="GO" id="GO:0008270">
    <property type="term" value="F:zinc ion binding"/>
    <property type="evidence" value="ECO:0007669"/>
    <property type="project" value="UniProtKB-KW"/>
</dbReference>
<dbReference type="InterPro" id="IPR013083">
    <property type="entry name" value="Znf_RING/FYVE/PHD"/>
</dbReference>
<dbReference type="InterPro" id="IPR000742">
    <property type="entry name" value="EGF"/>
</dbReference>
<dbReference type="GO" id="GO:0061630">
    <property type="term" value="F:ubiquitin protein ligase activity"/>
    <property type="evidence" value="ECO:0007669"/>
    <property type="project" value="TreeGrafter"/>
</dbReference>
<dbReference type="PANTHER" id="PTHR45931:SF3">
    <property type="entry name" value="RING ZINC FINGER-CONTAINING PROTEIN"/>
    <property type="match status" value="1"/>
</dbReference>
<comment type="caution">
    <text evidence="9">The sequence shown here is derived from an EMBL/GenBank/DDBJ whole genome shotgun (WGS) entry which is preliminary data.</text>
</comment>
<dbReference type="PROSITE" id="PS00022">
    <property type="entry name" value="EGF_1"/>
    <property type="match status" value="1"/>
</dbReference>
<proteinExistence type="predicted"/>
<gene>
    <name evidence="9" type="ORF">SteCoe_1736</name>
</gene>
<dbReference type="InterPro" id="IPR051834">
    <property type="entry name" value="RING_finger_E3_ligase"/>
</dbReference>
<dbReference type="AlphaFoldDB" id="A0A1R2D1B8"/>
<keyword evidence="4" id="KW-1015">Disulfide bond</keyword>
<accession>A0A1R2D1B8</accession>
<keyword evidence="3" id="KW-0862">Zinc</keyword>
<evidence type="ECO:0000256" key="5">
    <source>
        <dbReference type="PROSITE-ProRule" id="PRU00175"/>
    </source>
</evidence>
<dbReference type="PROSITE" id="PS01186">
    <property type="entry name" value="EGF_2"/>
    <property type="match status" value="1"/>
</dbReference>
<evidence type="ECO:0000259" key="7">
    <source>
        <dbReference type="PROSITE" id="PS50026"/>
    </source>
</evidence>
<evidence type="ECO:0000313" key="10">
    <source>
        <dbReference type="Proteomes" id="UP000187209"/>
    </source>
</evidence>
<dbReference type="Pfam" id="PF13639">
    <property type="entry name" value="zf-RING_2"/>
    <property type="match status" value="1"/>
</dbReference>
<sequence length="369" mass="41562">MIIFFLCLYQAFSSKIPISIYEKSLKAINIPQSNKFTIISSNSSSCDSCFFLGSRTEIPNLSFNQNQIIWESFGEFSSIESFANKKLELIIPPQTTTINIKISVFSFSNQIGAIELIINYTESGCPIECQEHGECLNDNLGMKYCQCYEGYFGYGCSVLVKDIKIGKSVSENVSDFGIAFFNIKLGDNSQVINYGPVNETYFFNNANPKFLPSFLDCQDNCDESKFTNCTTDICHIGIFCPNISMCSITVSNTEITTKSILLVAIISTFTIMLGLGIPFLIFLCCRRYRVARNEIPKQLSAKEFENLCPETNWSNDNKSETCSICLEDFNTSHKVRKLKCNHVFHTKCIDEWALSHPTCPICKDVIKSS</sequence>
<reference evidence="9 10" key="1">
    <citation type="submission" date="2016-11" db="EMBL/GenBank/DDBJ databases">
        <title>The macronuclear genome of Stentor coeruleus: a giant cell with tiny introns.</title>
        <authorList>
            <person name="Slabodnick M."/>
            <person name="Ruby J.G."/>
            <person name="Reiff S.B."/>
            <person name="Swart E.C."/>
            <person name="Gosai S."/>
            <person name="Prabakaran S."/>
            <person name="Witkowska E."/>
            <person name="Larue G.E."/>
            <person name="Fisher S."/>
            <person name="Freeman R.M."/>
            <person name="Gunawardena J."/>
            <person name="Chu W."/>
            <person name="Stover N.A."/>
            <person name="Gregory B.D."/>
            <person name="Nowacki M."/>
            <person name="Derisi J."/>
            <person name="Roy S.W."/>
            <person name="Marshall W.F."/>
            <person name="Sood P."/>
        </authorList>
    </citation>
    <scope>NUCLEOTIDE SEQUENCE [LARGE SCALE GENOMIC DNA]</scope>
    <source>
        <strain evidence="9">WM001</strain>
    </source>
</reference>
<keyword evidence="6" id="KW-1133">Transmembrane helix</keyword>
<keyword evidence="6" id="KW-0812">Transmembrane</keyword>
<evidence type="ECO:0000256" key="6">
    <source>
        <dbReference type="SAM" id="Phobius"/>
    </source>
</evidence>
<dbReference type="PANTHER" id="PTHR45931">
    <property type="entry name" value="SI:CH211-59O9.10"/>
    <property type="match status" value="1"/>
</dbReference>
<dbReference type="GO" id="GO:0006511">
    <property type="term" value="P:ubiquitin-dependent protein catabolic process"/>
    <property type="evidence" value="ECO:0007669"/>
    <property type="project" value="TreeGrafter"/>
</dbReference>
<feature type="domain" description="EGF-like" evidence="7">
    <location>
        <begin position="121"/>
        <end position="157"/>
    </location>
</feature>
<feature type="domain" description="RING-type" evidence="8">
    <location>
        <begin position="322"/>
        <end position="363"/>
    </location>
</feature>
<dbReference type="SMART" id="SM00184">
    <property type="entry name" value="RING"/>
    <property type="match status" value="1"/>
</dbReference>
<keyword evidence="2 5" id="KW-0863">Zinc-finger</keyword>
<name>A0A1R2D1B8_9CILI</name>
<dbReference type="CDD" id="cd16454">
    <property type="entry name" value="RING-H2_PA-TM-RING"/>
    <property type="match status" value="1"/>
</dbReference>
<dbReference type="OrthoDB" id="298050at2759"/>
<evidence type="ECO:0000313" key="9">
    <source>
        <dbReference type="EMBL" id="OMJ95033.1"/>
    </source>
</evidence>
<dbReference type="Gene3D" id="2.60.120.260">
    <property type="entry name" value="Galactose-binding domain-like"/>
    <property type="match status" value="1"/>
</dbReference>
<evidence type="ECO:0000256" key="1">
    <source>
        <dbReference type="ARBA" id="ARBA00022723"/>
    </source>
</evidence>
<keyword evidence="6" id="KW-0472">Membrane</keyword>
<keyword evidence="10" id="KW-1185">Reference proteome</keyword>
<keyword evidence="4" id="KW-0245">EGF-like domain</keyword>
<dbReference type="InterPro" id="IPR001841">
    <property type="entry name" value="Znf_RING"/>
</dbReference>
<dbReference type="EMBL" id="MPUH01000018">
    <property type="protein sequence ID" value="OMJ95033.1"/>
    <property type="molecule type" value="Genomic_DNA"/>
</dbReference>
<evidence type="ECO:0000256" key="2">
    <source>
        <dbReference type="ARBA" id="ARBA00022771"/>
    </source>
</evidence>
<dbReference type="Gene3D" id="3.30.40.10">
    <property type="entry name" value="Zinc/RING finger domain, C3HC4 (zinc finger)"/>
    <property type="match status" value="1"/>
</dbReference>
<organism evidence="9 10">
    <name type="scientific">Stentor coeruleus</name>
    <dbReference type="NCBI Taxonomy" id="5963"/>
    <lineage>
        <taxon>Eukaryota</taxon>
        <taxon>Sar</taxon>
        <taxon>Alveolata</taxon>
        <taxon>Ciliophora</taxon>
        <taxon>Postciliodesmatophora</taxon>
        <taxon>Heterotrichea</taxon>
        <taxon>Heterotrichida</taxon>
        <taxon>Stentoridae</taxon>
        <taxon>Stentor</taxon>
    </lineage>
</organism>
<dbReference type="PROSITE" id="PS50026">
    <property type="entry name" value="EGF_3"/>
    <property type="match status" value="1"/>
</dbReference>